<sequence>MVTTRRIEYPVDGTTMVGHLALPGGTDRRPAVLIAHEGPGITDHQRLRADRLAELGYVAFVLDYHGGGRFIEDREEMFARVDELLADPDRMRALGGAGLAVLTAEPRTDTSRVAAIGYCLGGTMALELARGGADLKAVVGFHPALTTTRPGDAANITGKVLVCVGSEDPFAPAEHRLAFEEEMRAAGVDWRLHLHGGALHSFTHPDLEPDPAARPGIGYHRASAERSWRAMLDLFEEVFPSAV</sequence>
<keyword evidence="3" id="KW-0378">Hydrolase</keyword>
<dbReference type="SUPFAM" id="SSF53474">
    <property type="entry name" value="alpha/beta-Hydrolases"/>
    <property type="match status" value="1"/>
</dbReference>
<dbReference type="GO" id="GO:0016787">
    <property type="term" value="F:hydrolase activity"/>
    <property type="evidence" value="ECO:0007669"/>
    <property type="project" value="UniProtKB-KW"/>
</dbReference>
<evidence type="ECO:0000259" key="2">
    <source>
        <dbReference type="Pfam" id="PF01738"/>
    </source>
</evidence>
<dbReference type="Gene3D" id="3.40.50.1820">
    <property type="entry name" value="alpha/beta hydrolase"/>
    <property type="match status" value="1"/>
</dbReference>
<dbReference type="PANTHER" id="PTHR22946:SF0">
    <property type="entry name" value="DIENELACTONE HYDROLASE DOMAIN-CONTAINING PROTEIN"/>
    <property type="match status" value="1"/>
</dbReference>
<protein>
    <submittedName>
        <fullName evidence="3">Dienelactone hydrolase</fullName>
    </submittedName>
</protein>
<organism evidence="3 4">
    <name type="scientific">Streptomyces demainii</name>
    <dbReference type="NCBI Taxonomy" id="588122"/>
    <lineage>
        <taxon>Bacteria</taxon>
        <taxon>Bacillati</taxon>
        <taxon>Actinomycetota</taxon>
        <taxon>Actinomycetes</taxon>
        <taxon>Kitasatosporales</taxon>
        <taxon>Streptomycetaceae</taxon>
        <taxon>Streptomyces</taxon>
    </lineage>
</organism>
<gene>
    <name evidence="3" type="ORF">JOF35_004492</name>
</gene>
<dbReference type="Pfam" id="PF01738">
    <property type="entry name" value="DLH"/>
    <property type="match status" value="1"/>
</dbReference>
<dbReference type="InterPro" id="IPR002925">
    <property type="entry name" value="Dienelactn_hydro"/>
</dbReference>
<name>A0ABT9KVN9_9ACTN</name>
<dbReference type="EMBL" id="JAURUE010000001">
    <property type="protein sequence ID" value="MDP9612215.1"/>
    <property type="molecule type" value="Genomic_DNA"/>
</dbReference>
<keyword evidence="4" id="KW-1185">Reference proteome</keyword>
<evidence type="ECO:0000313" key="3">
    <source>
        <dbReference type="EMBL" id="MDP9612215.1"/>
    </source>
</evidence>
<comment type="similarity">
    <text evidence="1">Belongs to the AB hydrolase superfamily.</text>
</comment>
<dbReference type="InterPro" id="IPR029058">
    <property type="entry name" value="AB_hydrolase_fold"/>
</dbReference>
<dbReference type="InterPro" id="IPR050261">
    <property type="entry name" value="FrsA_esterase"/>
</dbReference>
<dbReference type="RefSeq" id="WP_307111026.1">
    <property type="nucleotide sequence ID" value="NZ_JAURUE010000001.1"/>
</dbReference>
<dbReference type="PANTHER" id="PTHR22946">
    <property type="entry name" value="DIENELACTONE HYDROLASE DOMAIN-CONTAINING PROTEIN-RELATED"/>
    <property type="match status" value="1"/>
</dbReference>
<evidence type="ECO:0000256" key="1">
    <source>
        <dbReference type="ARBA" id="ARBA00008645"/>
    </source>
</evidence>
<proteinExistence type="inferred from homology"/>
<evidence type="ECO:0000313" key="4">
    <source>
        <dbReference type="Proteomes" id="UP001234880"/>
    </source>
</evidence>
<accession>A0ABT9KVN9</accession>
<dbReference type="Proteomes" id="UP001234880">
    <property type="component" value="Unassembled WGS sequence"/>
</dbReference>
<reference evidence="3 4" key="1">
    <citation type="submission" date="2023-07" db="EMBL/GenBank/DDBJ databases">
        <title>Sequencing the genomes of 1000 actinobacteria strains.</title>
        <authorList>
            <person name="Klenk H.-P."/>
        </authorList>
    </citation>
    <scope>NUCLEOTIDE SEQUENCE [LARGE SCALE GENOMIC DNA]</scope>
    <source>
        <strain evidence="3 4">DSM 41600</strain>
    </source>
</reference>
<comment type="caution">
    <text evidence="3">The sequence shown here is derived from an EMBL/GenBank/DDBJ whole genome shotgun (WGS) entry which is preliminary data.</text>
</comment>
<feature type="domain" description="Dienelactone hydrolase" evidence="2">
    <location>
        <begin position="18"/>
        <end position="238"/>
    </location>
</feature>